<feature type="active site" description="Proton acceptor; for ring-opening step" evidence="4">
    <location>
        <position position="138"/>
    </location>
</feature>
<comment type="similarity">
    <text evidence="4">Belongs to the glucosamine/galactosamine-6-phosphate isomerase family. NagB subfamily.</text>
</comment>
<dbReference type="GO" id="GO:0006043">
    <property type="term" value="P:glucosamine catabolic process"/>
    <property type="evidence" value="ECO:0007669"/>
    <property type="project" value="TreeGrafter"/>
</dbReference>
<evidence type="ECO:0000256" key="2">
    <source>
        <dbReference type="ARBA" id="ARBA00022801"/>
    </source>
</evidence>
<sequence>MEIIIKENGQVASEAAARVVARLVREKPHAVLGLATGSTPLMLYKELIRLHREEGLDFSQVTTFNLDEYIGLPADHEQSYRRFMNESLFKRINIKMENTHVPDGMAADVPAACAAYEQAIVEAGGIDLQVLGIGSDGHVGFNEPTSSFASRTRIKTLTRQTVADNARFFCGDECRVPKHCITMGIGTIMDARMNLLLAFGEGKAGAIAATVEGGVAAIMPASILQHHPCAKFFIDEAAASKLQLAGYYRWVYEGKPGWQQDA</sequence>
<dbReference type="NCBIfam" id="NF001684">
    <property type="entry name" value="PRK00443.1-4"/>
    <property type="match status" value="1"/>
</dbReference>
<proteinExistence type="inferred from homology"/>
<dbReference type="EC" id="3.5.99.6" evidence="4"/>
<feature type="site" description="Part of the allosteric site" evidence="4">
    <location>
        <position position="155"/>
    </location>
</feature>
<dbReference type="EMBL" id="CAAHFG010000003">
    <property type="protein sequence ID" value="VGO15749.1"/>
    <property type="molecule type" value="Genomic_DNA"/>
</dbReference>
<dbReference type="Pfam" id="PF01182">
    <property type="entry name" value="Glucosamine_iso"/>
    <property type="match status" value="1"/>
</dbReference>
<evidence type="ECO:0000313" key="7">
    <source>
        <dbReference type="Proteomes" id="UP000366872"/>
    </source>
</evidence>
<keyword evidence="7" id="KW-1185">Reference proteome</keyword>
<accession>A0A6C2U7B2</accession>
<protein>
    <recommendedName>
        <fullName evidence="4">Glucosamine-6-phosphate deaminase</fullName>
        <ecNumber evidence="4">3.5.99.6</ecNumber>
    </recommendedName>
    <alternativeName>
        <fullName evidence="4">GlcN6P deaminase</fullName>
        <shortName evidence="4">GNPDA</shortName>
    </alternativeName>
    <alternativeName>
        <fullName evidence="4">Glucosamine-6-phosphate isomerase</fullName>
    </alternativeName>
</protein>
<dbReference type="InterPro" id="IPR006148">
    <property type="entry name" value="Glc/Gal-6P_isomerase"/>
</dbReference>
<dbReference type="InterPro" id="IPR018321">
    <property type="entry name" value="Glucosamine6P_isomerase_CS"/>
</dbReference>
<gene>
    <name evidence="4 6" type="primary">nagB</name>
    <name evidence="6" type="ORF">PDESU_04334</name>
</gene>
<dbReference type="SUPFAM" id="SSF100950">
    <property type="entry name" value="NagB/RpiA/CoA transferase-like"/>
    <property type="match status" value="1"/>
</dbReference>
<comment type="catalytic activity">
    <reaction evidence="1 4">
        <text>alpha-D-glucosamine 6-phosphate + H2O = beta-D-fructose 6-phosphate + NH4(+)</text>
        <dbReference type="Rhea" id="RHEA:12172"/>
        <dbReference type="ChEBI" id="CHEBI:15377"/>
        <dbReference type="ChEBI" id="CHEBI:28938"/>
        <dbReference type="ChEBI" id="CHEBI:57634"/>
        <dbReference type="ChEBI" id="CHEBI:75989"/>
        <dbReference type="EC" id="3.5.99.6"/>
    </reaction>
</comment>
<dbReference type="FunFam" id="3.40.50.1360:FF:000003">
    <property type="entry name" value="Glucosamine-6-phosphate deaminase"/>
    <property type="match status" value="1"/>
</dbReference>
<keyword evidence="3 4" id="KW-0119">Carbohydrate metabolism</keyword>
<feature type="active site" description="For ring-opening step" evidence="4">
    <location>
        <position position="136"/>
    </location>
</feature>
<dbReference type="InterPro" id="IPR004547">
    <property type="entry name" value="Glucosamine6P_isomerase"/>
</dbReference>
<dbReference type="GO" id="GO:0004342">
    <property type="term" value="F:glucosamine-6-phosphate deaminase activity"/>
    <property type="evidence" value="ECO:0007669"/>
    <property type="project" value="UniProtKB-UniRule"/>
</dbReference>
<dbReference type="GO" id="GO:0019262">
    <property type="term" value="P:N-acetylneuraminate catabolic process"/>
    <property type="evidence" value="ECO:0007669"/>
    <property type="project" value="UniProtKB-UniRule"/>
</dbReference>
<dbReference type="GO" id="GO:0006046">
    <property type="term" value="P:N-acetylglucosamine catabolic process"/>
    <property type="evidence" value="ECO:0007669"/>
    <property type="project" value="UniProtKB-UniRule"/>
</dbReference>
<evidence type="ECO:0000256" key="4">
    <source>
        <dbReference type="HAMAP-Rule" id="MF_01241"/>
    </source>
</evidence>
<feature type="site" description="Part of the allosteric site" evidence="4">
    <location>
        <position position="146"/>
    </location>
</feature>
<dbReference type="RefSeq" id="WP_136081324.1">
    <property type="nucleotide sequence ID" value="NZ_CAAHFG010000003.1"/>
</dbReference>
<comment type="pathway">
    <text evidence="4">Amino-sugar metabolism; N-acetylneuraminate degradation; D-fructose 6-phosphate from N-acetylneuraminate: step 5/5.</text>
</comment>
<dbReference type="Proteomes" id="UP000366872">
    <property type="component" value="Unassembled WGS sequence"/>
</dbReference>
<dbReference type="GO" id="GO:0042802">
    <property type="term" value="F:identical protein binding"/>
    <property type="evidence" value="ECO:0007669"/>
    <property type="project" value="TreeGrafter"/>
</dbReference>
<name>A0A6C2U7B2_PONDE</name>
<reference evidence="6 7" key="1">
    <citation type="submission" date="2019-04" db="EMBL/GenBank/DDBJ databases">
        <authorList>
            <person name="Van Vliet M D."/>
        </authorList>
    </citation>
    <scope>NUCLEOTIDE SEQUENCE [LARGE SCALE GENOMIC DNA]</scope>
    <source>
        <strain evidence="6 7">F1</strain>
    </source>
</reference>
<dbReference type="PANTHER" id="PTHR11280">
    <property type="entry name" value="GLUCOSAMINE-6-PHOSPHATE ISOMERASE"/>
    <property type="match status" value="1"/>
</dbReference>
<evidence type="ECO:0000256" key="1">
    <source>
        <dbReference type="ARBA" id="ARBA00000644"/>
    </source>
</evidence>
<dbReference type="InterPro" id="IPR037171">
    <property type="entry name" value="NagB/RpiA_transferase-like"/>
</dbReference>
<feature type="domain" description="Glucosamine/galactosamine-6-phosphate isomerase" evidence="5">
    <location>
        <begin position="12"/>
        <end position="225"/>
    </location>
</feature>
<feature type="site" description="Part of the allosteric site" evidence="4">
    <location>
        <position position="153"/>
    </location>
</feature>
<feature type="site" description="Part of the allosteric site" evidence="4">
    <location>
        <position position="156"/>
    </location>
</feature>
<dbReference type="PANTHER" id="PTHR11280:SF5">
    <property type="entry name" value="GLUCOSAMINE-6-PHOSPHATE ISOMERASE"/>
    <property type="match status" value="1"/>
</dbReference>
<organism evidence="6 7">
    <name type="scientific">Pontiella desulfatans</name>
    <dbReference type="NCBI Taxonomy" id="2750659"/>
    <lineage>
        <taxon>Bacteria</taxon>
        <taxon>Pseudomonadati</taxon>
        <taxon>Kiritimatiellota</taxon>
        <taxon>Kiritimatiellia</taxon>
        <taxon>Kiritimatiellales</taxon>
        <taxon>Pontiellaceae</taxon>
        <taxon>Pontiella</taxon>
    </lineage>
</organism>
<dbReference type="AlphaFoldDB" id="A0A6C2U7B2"/>
<evidence type="ECO:0000256" key="3">
    <source>
        <dbReference type="ARBA" id="ARBA00023277"/>
    </source>
</evidence>
<feature type="active site" description="Proton acceptor; for enolization step" evidence="4">
    <location>
        <position position="67"/>
    </location>
</feature>
<comment type="activity regulation">
    <text evidence="4">Allosterically activated by N-acetylglucosamine 6-phosphate (GlcNAc6P).</text>
</comment>
<comment type="function">
    <text evidence="4">Catalyzes the reversible isomerization-deamination of glucosamine 6-phosphate (GlcN6P) to form fructose 6-phosphate (Fru6P) and ammonium ion.</text>
</comment>
<dbReference type="PROSITE" id="PS01161">
    <property type="entry name" value="GLC_GALNAC_ISOMERASE"/>
    <property type="match status" value="1"/>
</dbReference>
<dbReference type="Gene3D" id="3.40.50.1360">
    <property type="match status" value="1"/>
</dbReference>
<evidence type="ECO:0000259" key="5">
    <source>
        <dbReference type="Pfam" id="PF01182"/>
    </source>
</evidence>
<evidence type="ECO:0000313" key="6">
    <source>
        <dbReference type="EMBL" id="VGO15749.1"/>
    </source>
</evidence>
<dbReference type="CDD" id="cd01399">
    <property type="entry name" value="GlcN6P_deaminase"/>
    <property type="match status" value="1"/>
</dbReference>
<dbReference type="UniPathway" id="UPA00629">
    <property type="reaction ID" value="UER00684"/>
</dbReference>
<keyword evidence="4" id="KW-0021">Allosteric enzyme</keyword>
<keyword evidence="2 4" id="KW-0378">Hydrolase</keyword>
<dbReference type="GO" id="GO:0005975">
    <property type="term" value="P:carbohydrate metabolic process"/>
    <property type="evidence" value="ECO:0007669"/>
    <property type="project" value="InterPro"/>
</dbReference>
<dbReference type="HAMAP" id="MF_01241">
    <property type="entry name" value="GlcN6P_deamin"/>
    <property type="match status" value="1"/>
</dbReference>
<comment type="caution">
    <text evidence="4">Lacks conserved residue(s) required for the propagation of feature annotation.</text>
</comment>
<feature type="active site" description="For ring-opening step" evidence="4">
    <location>
        <position position="143"/>
    </location>
</feature>
<dbReference type="NCBIfam" id="TIGR00502">
    <property type="entry name" value="nagB"/>
    <property type="match status" value="1"/>
</dbReference>
<dbReference type="GO" id="GO:0005737">
    <property type="term" value="C:cytoplasm"/>
    <property type="evidence" value="ECO:0007669"/>
    <property type="project" value="TreeGrafter"/>
</dbReference>